<dbReference type="Proteomes" id="UP000601435">
    <property type="component" value="Unassembled WGS sequence"/>
</dbReference>
<dbReference type="OrthoDB" id="417859at2759"/>
<evidence type="ECO:0000256" key="12">
    <source>
        <dbReference type="SAM" id="SignalP"/>
    </source>
</evidence>
<keyword evidence="7" id="KW-0833">Ubl conjugation pathway</keyword>
<evidence type="ECO:0000256" key="4">
    <source>
        <dbReference type="ARBA" id="ARBA00022729"/>
    </source>
</evidence>
<feature type="chain" id="PRO_5032501372" evidence="12">
    <location>
        <begin position="33"/>
        <end position="1045"/>
    </location>
</feature>
<dbReference type="AlphaFoldDB" id="A0A812J340"/>
<proteinExistence type="inferred from homology"/>
<keyword evidence="6" id="KW-0863">Zinc-finger</keyword>
<keyword evidence="15" id="KW-1185">Reference proteome</keyword>
<evidence type="ECO:0000313" key="14">
    <source>
        <dbReference type="EMBL" id="CAE7196225.1"/>
    </source>
</evidence>
<feature type="compositionally biased region" description="Basic and acidic residues" evidence="11">
    <location>
        <begin position="682"/>
        <end position="691"/>
    </location>
</feature>
<dbReference type="PANTHER" id="PTHR14611:SF2">
    <property type="entry name" value="TECTONIC"/>
    <property type="match status" value="1"/>
</dbReference>
<dbReference type="PROSITE" id="PS51873">
    <property type="entry name" value="TRIAD"/>
    <property type="match status" value="1"/>
</dbReference>
<keyword evidence="3" id="KW-0479">Metal-binding</keyword>
<evidence type="ECO:0000256" key="5">
    <source>
        <dbReference type="ARBA" id="ARBA00022737"/>
    </source>
</evidence>
<dbReference type="CDD" id="cd20336">
    <property type="entry name" value="Rcat_RBR"/>
    <property type="match status" value="1"/>
</dbReference>
<gene>
    <name evidence="14" type="primary">TCTN1</name>
    <name evidence="14" type="ORF">SNEC2469_LOCUS1341</name>
</gene>
<comment type="similarity">
    <text evidence="1">Belongs to the tectonic family.</text>
</comment>
<evidence type="ECO:0000256" key="11">
    <source>
        <dbReference type="SAM" id="MobiDB-lite"/>
    </source>
</evidence>
<accession>A0A812J340</accession>
<keyword evidence="10" id="KW-0325">Glycoprotein</keyword>
<keyword evidence="4 12" id="KW-0732">Signal</keyword>
<dbReference type="Pfam" id="PF07773">
    <property type="entry name" value="TCTN_DUF1619"/>
    <property type="match status" value="1"/>
</dbReference>
<feature type="region of interest" description="Disordered" evidence="11">
    <location>
        <begin position="682"/>
        <end position="716"/>
    </location>
</feature>
<evidence type="ECO:0000256" key="1">
    <source>
        <dbReference type="ARBA" id="ARBA00007633"/>
    </source>
</evidence>
<feature type="region of interest" description="Disordered" evidence="11">
    <location>
        <begin position="632"/>
        <end position="659"/>
    </location>
</feature>
<keyword evidence="8" id="KW-0970">Cilium biogenesis/degradation</keyword>
<evidence type="ECO:0000256" key="7">
    <source>
        <dbReference type="ARBA" id="ARBA00022786"/>
    </source>
</evidence>
<dbReference type="Pfam" id="PF25752">
    <property type="entry name" value="DUF1619_N"/>
    <property type="match status" value="1"/>
</dbReference>
<dbReference type="InterPro" id="IPR044066">
    <property type="entry name" value="TRIAD_supradom"/>
</dbReference>
<evidence type="ECO:0000256" key="2">
    <source>
        <dbReference type="ARBA" id="ARBA00022679"/>
    </source>
</evidence>
<evidence type="ECO:0000256" key="6">
    <source>
        <dbReference type="ARBA" id="ARBA00022771"/>
    </source>
</evidence>
<feature type="signal peptide" evidence="12">
    <location>
        <begin position="1"/>
        <end position="32"/>
    </location>
</feature>
<dbReference type="GO" id="GO:0016740">
    <property type="term" value="F:transferase activity"/>
    <property type="evidence" value="ECO:0007669"/>
    <property type="project" value="UniProtKB-KW"/>
</dbReference>
<keyword evidence="5" id="KW-0677">Repeat</keyword>
<dbReference type="InterPro" id="IPR057724">
    <property type="entry name" value="TCTN1-3_N"/>
</dbReference>
<name>A0A812J340_9DINO</name>
<reference evidence="14" key="1">
    <citation type="submission" date="2021-02" db="EMBL/GenBank/DDBJ databases">
        <authorList>
            <person name="Dougan E. K."/>
            <person name="Rhodes N."/>
            <person name="Thang M."/>
            <person name="Chan C."/>
        </authorList>
    </citation>
    <scope>NUCLEOTIDE SEQUENCE</scope>
</reference>
<comment type="caution">
    <text evidence="14">The sequence shown here is derived from an EMBL/GenBank/DDBJ whole genome shotgun (WGS) entry which is preliminary data.</text>
</comment>
<evidence type="ECO:0000256" key="3">
    <source>
        <dbReference type="ARBA" id="ARBA00022723"/>
    </source>
</evidence>
<evidence type="ECO:0000256" key="9">
    <source>
        <dbReference type="ARBA" id="ARBA00022833"/>
    </source>
</evidence>
<evidence type="ECO:0000313" key="15">
    <source>
        <dbReference type="Proteomes" id="UP000601435"/>
    </source>
</evidence>
<organism evidence="14 15">
    <name type="scientific">Symbiodinium necroappetens</name>
    <dbReference type="NCBI Taxonomy" id="1628268"/>
    <lineage>
        <taxon>Eukaryota</taxon>
        <taxon>Sar</taxon>
        <taxon>Alveolata</taxon>
        <taxon>Dinophyceae</taxon>
        <taxon>Suessiales</taxon>
        <taxon>Symbiodiniaceae</taxon>
        <taxon>Symbiodinium</taxon>
    </lineage>
</organism>
<evidence type="ECO:0000256" key="10">
    <source>
        <dbReference type="ARBA" id="ARBA00023180"/>
    </source>
</evidence>
<dbReference type="PANTHER" id="PTHR14611">
    <property type="entry name" value="TECTONIC FAMILY MEMBER"/>
    <property type="match status" value="1"/>
</dbReference>
<dbReference type="InterPro" id="IPR011677">
    <property type="entry name" value="TCTN1-3_dom"/>
</dbReference>
<keyword evidence="9" id="KW-0862">Zinc</keyword>
<dbReference type="GO" id="GO:0030030">
    <property type="term" value="P:cell projection organization"/>
    <property type="evidence" value="ECO:0007669"/>
    <property type="project" value="UniProtKB-KW"/>
</dbReference>
<evidence type="ECO:0000259" key="13">
    <source>
        <dbReference type="PROSITE" id="PS51873"/>
    </source>
</evidence>
<dbReference type="InterPro" id="IPR040354">
    <property type="entry name" value="TCTN1-3"/>
</dbReference>
<dbReference type="Gene3D" id="1.20.120.1750">
    <property type="match status" value="1"/>
</dbReference>
<dbReference type="SUPFAM" id="SSF57850">
    <property type="entry name" value="RING/U-box"/>
    <property type="match status" value="2"/>
</dbReference>
<protein>
    <submittedName>
        <fullName evidence="14">TCTN1 protein</fullName>
    </submittedName>
</protein>
<dbReference type="GO" id="GO:0008270">
    <property type="term" value="F:zinc ion binding"/>
    <property type="evidence" value="ECO:0007669"/>
    <property type="project" value="UniProtKB-KW"/>
</dbReference>
<feature type="domain" description="RING-type" evidence="13">
    <location>
        <begin position="768"/>
        <end position="1045"/>
    </location>
</feature>
<sequence length="1045" mass="112154">MDLEAPMGDIRHAAMRCRAWLQSLGWLTLASAAPSVDINDPVNLGTCTCDLTEGQCDVNCCCDPDCSGLSGLTGSFSCLPEGPVNANAQYCYSKSWLHSVNPRVDLWVIADDLRGLLCVSVDNSAVRGEVFQNEATLSSSQIDAVIQERQRSSSTGTAADEQVLRGYRAGDVLKIHSALSAAGEVLAVTGPSTLEAAGNMEVVSSLRLPTADPLGTCAAPGQAVRFLNDVPAAGCSRNVDLATTCTQLGARSRLESFMLRSQYMPEDMRCGSRCLLPEIVASCPAGSANGSASTQCTGNALPLEDPVFSGGADSCSCKGVLKDVHYNFTFGFDETQQVVRITNMAVSFTLQDVVSQGCQVVSLQQGGSVHFFQEQSDGSQPEARSGNPGYQNGLPLLVSQCLDFDGSGTCSSYGPRVEATVPGITMEGTCRRVNSSAAEQDDARVPINFGENSMSGCTLSLTRADLAALCRAGADAATGFTGLLAMLPFGRVDLRSTLSGPSFLIWKSMDANCCVRQCADFSARSSGLGPGGGADQDLPALMPAKHRTCALTLAVKTTHYNADISGSKCGMAAGSAMSDSRHVQQWLVAYMENYQKPPEHAQQLCAFARHRGAHLMYRVVRDAMLGLTTESAQSTNARSDGREFDGDPGGGHGDVATKGGDAWKPWLPIPVLRRLRSEIKGTNSDSRDSIRMTRRAQSVPRSYRGVSSEGRTESQPLVQPRLSTHILTKAYQAAAKQLQAHEAAVRARESIERFGKNLDHSSPELTVQSTSCMICFENTECVRSAGQLCVDRGCEGWFCSCCLAQYFENIIQETPFAVPTLRCPGCKGFVPPSCWQEHVAKAETVEKWHQNAANLLSLRCGACDEPGSLLLPGVKADDSREGVAREAFGTQDPTASAELEQSWCQYERGEMSAASLLDVLLSVWHPGYEDQADRNGFAPGKFWDRFSAAANLIEDAGLRAVLQLSVLKRFPKTATLCCNEPHCFKCKVTTHHEGMSCEEVLVQQSEVEDGVQFCPSCGVATMKSEGCNHMICLCGEDWTWDGPED</sequence>
<keyword evidence="2" id="KW-0808">Transferase</keyword>
<evidence type="ECO:0000256" key="8">
    <source>
        <dbReference type="ARBA" id="ARBA00022794"/>
    </source>
</evidence>
<dbReference type="EMBL" id="CAJNJA010005685">
    <property type="protein sequence ID" value="CAE7196225.1"/>
    <property type="molecule type" value="Genomic_DNA"/>
</dbReference>